<dbReference type="InterPro" id="IPR029058">
    <property type="entry name" value="AB_hydrolase_fold"/>
</dbReference>
<dbReference type="RefSeq" id="WP_168520007.1">
    <property type="nucleotide sequence ID" value="NZ_JAAXLS010000029.1"/>
</dbReference>
<feature type="region of interest" description="Disordered" evidence="1">
    <location>
        <begin position="670"/>
        <end position="690"/>
    </location>
</feature>
<gene>
    <name evidence="3" type="ORF">HFP15_29360</name>
</gene>
<evidence type="ECO:0000256" key="1">
    <source>
        <dbReference type="SAM" id="MobiDB-lite"/>
    </source>
</evidence>
<dbReference type="Gene3D" id="2.60.40.1190">
    <property type="match status" value="1"/>
</dbReference>
<dbReference type="Proteomes" id="UP000715441">
    <property type="component" value="Unassembled WGS sequence"/>
</dbReference>
<evidence type="ECO:0000256" key="2">
    <source>
        <dbReference type="SAM" id="SignalP"/>
    </source>
</evidence>
<sequence length="819" mass="86435">MNRTTPRRRARAPIPFVVAALVAGGIMVAQETTAIAEGAAPPGPALLNAPPAVAPQLENTGVWHAEPTQICMSSAYRAGEFLYQGCPWDDQGGGVEYSWPENTMLHDYTYPTDPAYRANAADLVELRAKPLPDATAFRVTYNTMTDPGLVGTTIAIGNSATPRAVPHGANTVMPAQLFVTVHGSEADVVDAASGAKVADAPVSVDVERRQVEVRVPHSAFDPGRQTVRLGAATGLWDKTGDHYLVPRVTADATHPGGAPVGVAHPSAFFDSAFRYDEPLDNAWRDRLQLAAIGKGDLSPFFADVDFGKLAGGTRDDMNDKRGGVPTHGYIQRIFASHFESAQGRRLPGDPGQPPTGTSTQQGGLQIGGKTVSGQFGWVCRDGCVPDLAGRLQRYIIYVPDQPAPATGYTSMTWVPGYALTPGDHVRGGKDLYHSVGDRPDAPTAVIAVDARGADNWAYGQMGASVFESIADAAAHYKLDPARRVMAGFSSGAYSANKLALQFPDAFSKAFICDGLDEAPSFPGVNGVADTLPVDTVTQHERGSKLTPLLPSRRNQPVMEWAGMNDDFIPYPITRERANAYAAGGFYDYEFVSWAGASAEHMVQCNSGTWDVLTRWLGDGSGPGTPSRVTYVRDPLMDDPASGLVGNKAYWLSGIETRSTDGALGTIDVTSRGSGRADATAPAGKVSVGATSGTTAPVNPYVREYRHLPAQPHTAAADELDITAKNIRSVTIDPAQAEVDCSAKLNVTSDGPVRVTLLGCPGTQAARSASDAGTTARTDTGGELPPVPQPPLSGVVPPLPLPPTMQEPLLPFGPVELPLL</sequence>
<comment type="caution">
    <text evidence="3">The sequence shown here is derived from an EMBL/GenBank/DDBJ whole genome shotgun (WGS) entry which is preliminary data.</text>
</comment>
<feature type="signal peptide" evidence="2">
    <location>
        <begin position="1"/>
        <end position="29"/>
    </location>
</feature>
<keyword evidence="2" id="KW-0732">Signal</keyword>
<accession>A0ABX1JBB7</accession>
<protein>
    <recommendedName>
        <fullName evidence="5">Peptidase</fullName>
    </recommendedName>
</protein>
<dbReference type="Gene3D" id="3.40.50.1820">
    <property type="entry name" value="alpha/beta hydrolase"/>
    <property type="match status" value="1"/>
</dbReference>
<feature type="compositionally biased region" description="Polar residues" evidence="1">
    <location>
        <begin position="354"/>
        <end position="363"/>
    </location>
</feature>
<keyword evidence="4" id="KW-1185">Reference proteome</keyword>
<feature type="region of interest" description="Disordered" evidence="1">
    <location>
        <begin position="763"/>
        <end position="792"/>
    </location>
</feature>
<evidence type="ECO:0008006" key="5">
    <source>
        <dbReference type="Google" id="ProtNLM"/>
    </source>
</evidence>
<evidence type="ECO:0000313" key="4">
    <source>
        <dbReference type="Proteomes" id="UP000715441"/>
    </source>
</evidence>
<dbReference type="SUPFAM" id="SSF53474">
    <property type="entry name" value="alpha/beta-Hydrolases"/>
    <property type="match status" value="1"/>
</dbReference>
<evidence type="ECO:0000313" key="3">
    <source>
        <dbReference type="EMBL" id="NKQ56984.1"/>
    </source>
</evidence>
<reference evidence="3 4" key="1">
    <citation type="submission" date="2020-04" db="EMBL/GenBank/DDBJ databases">
        <title>Novel species.</title>
        <authorList>
            <person name="Teo W.F.A."/>
            <person name="Lipun K."/>
            <person name="Srisuk N."/>
            <person name="Duangmal K."/>
        </authorList>
    </citation>
    <scope>NUCLEOTIDE SEQUENCE [LARGE SCALE GENOMIC DNA]</scope>
    <source>
        <strain evidence="3 4">K13G38</strain>
    </source>
</reference>
<feature type="region of interest" description="Disordered" evidence="1">
    <location>
        <begin position="341"/>
        <end position="365"/>
    </location>
</feature>
<feature type="compositionally biased region" description="Low complexity" evidence="1">
    <location>
        <begin position="764"/>
        <end position="780"/>
    </location>
</feature>
<name>A0ABX1JBB7_9PSEU</name>
<organism evidence="3 4">
    <name type="scientific">Amycolatopsis acididurans</name>
    <dbReference type="NCBI Taxonomy" id="2724524"/>
    <lineage>
        <taxon>Bacteria</taxon>
        <taxon>Bacillati</taxon>
        <taxon>Actinomycetota</taxon>
        <taxon>Actinomycetes</taxon>
        <taxon>Pseudonocardiales</taxon>
        <taxon>Pseudonocardiaceae</taxon>
        <taxon>Amycolatopsis</taxon>
    </lineage>
</organism>
<dbReference type="SUPFAM" id="SSF49344">
    <property type="entry name" value="CBD9-like"/>
    <property type="match status" value="1"/>
</dbReference>
<proteinExistence type="predicted"/>
<dbReference type="EMBL" id="JAAXLS010000029">
    <property type="protein sequence ID" value="NKQ56984.1"/>
    <property type="molecule type" value="Genomic_DNA"/>
</dbReference>
<feature type="chain" id="PRO_5047425875" description="Peptidase" evidence="2">
    <location>
        <begin position="30"/>
        <end position="819"/>
    </location>
</feature>